<reference evidence="5 6" key="1">
    <citation type="submission" date="2020-07" db="EMBL/GenBank/DDBJ databases">
        <title>Endozoicomonas sp. nov., isolated from sediment.</title>
        <authorList>
            <person name="Gu T."/>
        </authorList>
    </citation>
    <scope>NUCLEOTIDE SEQUENCE [LARGE SCALE GENOMIC DNA]</scope>
    <source>
        <strain evidence="5 6">SM1973</strain>
    </source>
</reference>
<feature type="compositionally biased region" description="Polar residues" evidence="1">
    <location>
        <begin position="187"/>
        <end position="199"/>
    </location>
</feature>
<dbReference type="Proteomes" id="UP000569732">
    <property type="component" value="Unassembled WGS sequence"/>
</dbReference>
<evidence type="ECO:0000256" key="1">
    <source>
        <dbReference type="SAM" id="MobiDB-lite"/>
    </source>
</evidence>
<evidence type="ECO:0000259" key="3">
    <source>
        <dbReference type="Pfam" id="PF00675"/>
    </source>
</evidence>
<dbReference type="InterPro" id="IPR011249">
    <property type="entry name" value="Metalloenz_LuxS/M16"/>
</dbReference>
<gene>
    <name evidence="5" type="ORF">H0A36_00375</name>
</gene>
<accession>A0A853HVK0</accession>
<dbReference type="EMBL" id="JACCKB010000001">
    <property type="protein sequence ID" value="NYZ64439.1"/>
    <property type="molecule type" value="Genomic_DNA"/>
</dbReference>
<feature type="compositionally biased region" description="Pro residues" evidence="1">
    <location>
        <begin position="230"/>
        <end position="245"/>
    </location>
</feature>
<organism evidence="5 6">
    <name type="scientific">Spartinivicinus marinus</name>
    <dbReference type="NCBI Taxonomy" id="2994442"/>
    <lineage>
        <taxon>Bacteria</taxon>
        <taxon>Pseudomonadati</taxon>
        <taxon>Pseudomonadota</taxon>
        <taxon>Gammaproteobacteria</taxon>
        <taxon>Oceanospirillales</taxon>
        <taxon>Zooshikellaceae</taxon>
        <taxon>Spartinivicinus</taxon>
    </lineage>
</organism>
<dbReference type="InterPro" id="IPR007863">
    <property type="entry name" value="Peptidase_M16_C"/>
</dbReference>
<dbReference type="InterPro" id="IPR050361">
    <property type="entry name" value="MPP/UQCRC_Complex"/>
</dbReference>
<dbReference type="GO" id="GO:0046872">
    <property type="term" value="F:metal ion binding"/>
    <property type="evidence" value="ECO:0007669"/>
    <property type="project" value="InterPro"/>
</dbReference>
<evidence type="ECO:0000313" key="5">
    <source>
        <dbReference type="EMBL" id="NYZ64439.1"/>
    </source>
</evidence>
<sequence length="753" mass="82627">MMYLLKNQKHKRKVLWGIIFILPIIILALHKTGYEEASATLIGAPASHVKKTATKEKEPEEESQTASKVNSTSHPQKQGQGQGQEQPIQQPAVTQTPITEQPPKVLPPKQPTETPVVNLTEPDTQQKQTATPDMDKEGQPIIQADQQQPVSSKPVITVTTAQPKDTPKKTEANLPAKTEPEKAITTEAINQTNISQTPQPIVEEQKPGKQQLTTESVTVDKSVSKDLPESEPPVIPEKPAQPSPTPISVTQPSKPEPDQKSEPKPETTKPIVKAPEQVTKSKPDNKKVPPAPKLTEVQKPLVKEAPQTTSESTKPSEPVKKMVDPRFESLEVLVSKDLPKRKISIQQWQTDKGAQVYFVAAPEIPMLDIRLVFDAGSARDAYIPGLAYLTNGMLGEGTKNLNSNQIAEQFESLGAKFSNGSYRDMATASLRTLTDEKYLKPAVKLFTEVVTDMNFPDDAVNRVKNQILSSLQYIKQQPGKLAEQAFYANLYGEHPYSTPKEGTDKSIPSIKKNHLITFYKEYYVAKNLIIAMVGDISQQQAKQIANQITQPMHSGGHAEPLIKPIKTKQLSNQVAFPSSQTHVYMGALGLKKGNPDYPAIFIGNHILGGSGFGSRLFENVREKQGLAYSVGSGFILMRAAGPFLISLQTKAEQTTQALAIVKKTIDDFIKKGPTEKELSDAKQNILGSFPLSYASNGDIVGQLGSIGFYQLPLTYLDDFVASIQKVTVQDIKQAFAKYVDPENMLVITVGPKS</sequence>
<keyword evidence="6" id="KW-1185">Reference proteome</keyword>
<feature type="transmembrane region" description="Helical" evidence="2">
    <location>
        <begin position="12"/>
        <end position="30"/>
    </location>
</feature>
<dbReference type="Gene3D" id="3.30.830.10">
    <property type="entry name" value="Metalloenzyme, LuxS/M16 peptidase-like"/>
    <property type="match status" value="2"/>
</dbReference>
<dbReference type="InterPro" id="IPR011765">
    <property type="entry name" value="Pept_M16_N"/>
</dbReference>
<dbReference type="SUPFAM" id="SSF63411">
    <property type="entry name" value="LuxS/MPP-like metallohydrolase"/>
    <property type="match status" value="2"/>
</dbReference>
<name>A0A853HVK0_9GAMM</name>
<dbReference type="AlphaFoldDB" id="A0A853HVK0"/>
<feature type="domain" description="Peptidase M16 C-terminal" evidence="4">
    <location>
        <begin position="510"/>
        <end position="684"/>
    </location>
</feature>
<keyword evidence="2" id="KW-0472">Membrane</keyword>
<feature type="compositionally biased region" description="Polar residues" evidence="1">
    <location>
        <begin position="306"/>
        <end position="315"/>
    </location>
</feature>
<protein>
    <submittedName>
        <fullName evidence="5">Insulinase family protein</fullName>
    </submittedName>
</protein>
<feature type="region of interest" description="Disordered" evidence="1">
    <location>
        <begin position="50"/>
        <end position="320"/>
    </location>
</feature>
<dbReference type="RefSeq" id="WP_180566475.1">
    <property type="nucleotide sequence ID" value="NZ_JACCKB010000001.1"/>
</dbReference>
<evidence type="ECO:0000313" key="6">
    <source>
        <dbReference type="Proteomes" id="UP000569732"/>
    </source>
</evidence>
<dbReference type="PANTHER" id="PTHR11851:SF224">
    <property type="entry name" value="PROCESSING PROTEASE"/>
    <property type="match status" value="1"/>
</dbReference>
<feature type="compositionally biased region" description="Polar residues" evidence="1">
    <location>
        <begin position="64"/>
        <end position="74"/>
    </location>
</feature>
<evidence type="ECO:0000259" key="4">
    <source>
        <dbReference type="Pfam" id="PF05193"/>
    </source>
</evidence>
<dbReference type="PANTHER" id="PTHR11851">
    <property type="entry name" value="METALLOPROTEASE"/>
    <property type="match status" value="1"/>
</dbReference>
<feature type="domain" description="Peptidase M16 N-terminal" evidence="3">
    <location>
        <begin position="368"/>
        <end position="502"/>
    </location>
</feature>
<dbReference type="Pfam" id="PF05193">
    <property type="entry name" value="Peptidase_M16_C"/>
    <property type="match status" value="1"/>
</dbReference>
<proteinExistence type="predicted"/>
<dbReference type="Pfam" id="PF00675">
    <property type="entry name" value="Peptidase_M16"/>
    <property type="match status" value="1"/>
</dbReference>
<feature type="compositionally biased region" description="Polar residues" evidence="1">
    <location>
        <begin position="111"/>
        <end position="131"/>
    </location>
</feature>
<evidence type="ECO:0000256" key="2">
    <source>
        <dbReference type="SAM" id="Phobius"/>
    </source>
</evidence>
<keyword evidence="2" id="KW-1133">Transmembrane helix</keyword>
<feature type="compositionally biased region" description="Polar residues" evidence="1">
    <location>
        <begin position="208"/>
        <end position="221"/>
    </location>
</feature>
<feature type="compositionally biased region" description="Basic and acidic residues" evidence="1">
    <location>
        <begin position="255"/>
        <end position="267"/>
    </location>
</feature>
<comment type="caution">
    <text evidence="5">The sequence shown here is derived from an EMBL/GenBank/DDBJ whole genome shotgun (WGS) entry which is preliminary data.</text>
</comment>
<feature type="compositionally biased region" description="Low complexity" evidence="1">
    <location>
        <begin position="75"/>
        <end position="91"/>
    </location>
</feature>
<keyword evidence="2" id="KW-0812">Transmembrane</keyword>